<evidence type="ECO:0000256" key="2">
    <source>
        <dbReference type="ARBA" id="ARBA00022827"/>
    </source>
</evidence>
<keyword evidence="3" id="KW-0560">Oxidoreductase</keyword>
<evidence type="ECO:0000256" key="3">
    <source>
        <dbReference type="ARBA" id="ARBA00023002"/>
    </source>
</evidence>
<keyword evidence="2" id="KW-0274">FAD</keyword>
<dbReference type="Proteomes" id="UP001194746">
    <property type="component" value="Unassembled WGS sequence"/>
</dbReference>
<reference evidence="4" key="2">
    <citation type="submission" date="2020-02" db="EMBL/GenBank/DDBJ databases">
        <authorList>
            <person name="Gilchrist C.L.M."/>
            <person name="Chooi Y.-H."/>
        </authorList>
    </citation>
    <scope>NUCLEOTIDE SEQUENCE</scope>
    <source>
        <strain evidence="4">MST-FP2251</strain>
    </source>
</reference>
<comment type="caution">
    <text evidence="4">The sequence shown here is derived from an EMBL/GenBank/DDBJ whole genome shotgun (WGS) entry which is preliminary data.</text>
</comment>
<dbReference type="EMBL" id="VCAU01000159">
    <property type="protein sequence ID" value="KAF9883556.1"/>
    <property type="molecule type" value="Genomic_DNA"/>
</dbReference>
<dbReference type="GO" id="GO:0016491">
    <property type="term" value="F:oxidoreductase activity"/>
    <property type="evidence" value="ECO:0007669"/>
    <property type="project" value="UniProtKB-KW"/>
</dbReference>
<dbReference type="SUPFAM" id="SSF51905">
    <property type="entry name" value="FAD/NAD(P)-binding domain"/>
    <property type="match status" value="1"/>
</dbReference>
<accession>A0AAD4GNN5</accession>
<evidence type="ECO:0000313" key="5">
    <source>
        <dbReference type="Proteomes" id="UP001194746"/>
    </source>
</evidence>
<sequence length="582" mass="64222">MEIIDLVVVGAGWSGLTAAKTYRDVNPLRHVVILDQASTVGGVWAKDRLHPGLQTESPVGTYEFNDFPFDASRSGLAPGQRIPGEAVHAYMDRAVDKFRLRESIWFESRVIAAEYLSNGTWDLTIAQPYITLKLQTRKLIVATGLKPDFRMHGLPGQERFGGLVFHVRDLAMYGHVVLRKSDGPVTVYGGDWAARNAVFACAVSGRRVNWVVPPADCAYVGMALARLTPVTRSLEHRASNRVFSHLNPGVGDELKRAGCTHRFLHRTWLGKKCVDVSWGLVKRTVQMSIPGAKTPEMETIKSSVDPIRTGISFSHPRLGEYIDKGKVQLNVADICHISPQTIHLSTGNNIASSTLILTGWDACSSVQFLPRGIMTDASLVRKTELQLQLVGFTDQDILRQFPGTPGGKIPAPTLPEPGMRDLHPHRLVRCIVPPATISTRSLVFLGTGTTPLAVPIQALWAAAYLTGKLDLPPMTYSPASLRPRAKRTFVGDAPTRAVSLNCKDRRMRCPESLGTWDGLRGAQTTTLGYLDLLIKDLGLQCRRKSGVLAEAWSPYTLRDYRGLTREWKEKCRRNLESVAQHG</sequence>
<reference evidence="4" key="1">
    <citation type="journal article" date="2019" name="Beilstein J. Org. Chem.">
        <title>Nanangenines: drimane sesquiterpenoids as the dominant metabolite cohort of a novel Australian fungus, Aspergillus nanangensis.</title>
        <authorList>
            <person name="Lacey H.J."/>
            <person name="Gilchrist C.L.M."/>
            <person name="Crombie A."/>
            <person name="Kalaitzis J.A."/>
            <person name="Vuong D."/>
            <person name="Rutledge P.J."/>
            <person name="Turner P."/>
            <person name="Pitt J.I."/>
            <person name="Lacey E."/>
            <person name="Chooi Y.H."/>
            <person name="Piggott A.M."/>
        </authorList>
    </citation>
    <scope>NUCLEOTIDE SEQUENCE</scope>
    <source>
        <strain evidence="4">MST-FP2251</strain>
    </source>
</reference>
<protein>
    <recommendedName>
        <fullName evidence="6">FAD/NAD(P)-binding domain-containing protein</fullName>
    </recommendedName>
</protein>
<proteinExistence type="predicted"/>
<evidence type="ECO:0000256" key="1">
    <source>
        <dbReference type="ARBA" id="ARBA00022630"/>
    </source>
</evidence>
<evidence type="ECO:0008006" key="6">
    <source>
        <dbReference type="Google" id="ProtNLM"/>
    </source>
</evidence>
<dbReference type="Gene3D" id="3.50.50.60">
    <property type="entry name" value="FAD/NAD(P)-binding domain"/>
    <property type="match status" value="1"/>
</dbReference>
<keyword evidence="1" id="KW-0285">Flavoprotein</keyword>
<dbReference type="InterPro" id="IPR050346">
    <property type="entry name" value="FMO-like"/>
</dbReference>
<dbReference type="PANTHER" id="PTHR23023">
    <property type="entry name" value="DIMETHYLANILINE MONOOXYGENASE"/>
    <property type="match status" value="1"/>
</dbReference>
<keyword evidence="5" id="KW-1185">Reference proteome</keyword>
<name>A0AAD4GNN5_ASPNN</name>
<dbReference type="AlphaFoldDB" id="A0AAD4GNN5"/>
<dbReference type="InterPro" id="IPR036188">
    <property type="entry name" value="FAD/NAD-bd_sf"/>
</dbReference>
<organism evidence="4 5">
    <name type="scientific">Aspergillus nanangensis</name>
    <dbReference type="NCBI Taxonomy" id="2582783"/>
    <lineage>
        <taxon>Eukaryota</taxon>
        <taxon>Fungi</taxon>
        <taxon>Dikarya</taxon>
        <taxon>Ascomycota</taxon>
        <taxon>Pezizomycotina</taxon>
        <taxon>Eurotiomycetes</taxon>
        <taxon>Eurotiomycetidae</taxon>
        <taxon>Eurotiales</taxon>
        <taxon>Aspergillaceae</taxon>
        <taxon>Aspergillus</taxon>
        <taxon>Aspergillus subgen. Circumdati</taxon>
    </lineage>
</organism>
<dbReference type="Pfam" id="PF13450">
    <property type="entry name" value="NAD_binding_8"/>
    <property type="match status" value="1"/>
</dbReference>
<evidence type="ECO:0000313" key="4">
    <source>
        <dbReference type="EMBL" id="KAF9883556.1"/>
    </source>
</evidence>
<gene>
    <name evidence="4" type="ORF">FE257_003195</name>
</gene>